<dbReference type="RefSeq" id="WP_327792141.1">
    <property type="nucleotide sequence ID" value="NZ_JADQAZ010000001.1"/>
</dbReference>
<keyword evidence="2" id="KW-1185">Reference proteome</keyword>
<dbReference type="Proteomes" id="UP001315686">
    <property type="component" value="Unassembled WGS sequence"/>
</dbReference>
<proteinExistence type="predicted"/>
<dbReference type="SUPFAM" id="SSF51126">
    <property type="entry name" value="Pectin lyase-like"/>
    <property type="match status" value="1"/>
</dbReference>
<sequence>MNKAVTDGIDFMPPPFSGGLDVWSSADGVPGNATYDGASNAAFVPADSDFGGALELVKTSGTQKLRYMGETPIIPGCYVRVRARVKAVSGALPNVRIAAWAGGAGGAHVNGLIETSVATTLTEYGQVVEVSAIIGTGNRTGVDMPWGLEPLYAHVGLDLTGPNGGTVRIDDLIVEDATEVFHRKLMDWVDVRDFGALGNGTSDDSAAFAAADAAAEGREVLVSEGVYFLDNNVTFTNPVRFTGTVTMPDNRRLSLTKNFDLPSYIEAFGDELTAFRKAVQALFNFTDHDSLDMGGRKVDITEPIDIQEAIDNQNSFTIRRVIRNGQISADNSTAWNDTVVTSQATYSTSNPTRLTGVTNIANIPKGSYVTGSGVGREIYVRSVNVGAGTLELSSPLYDAAGTQSFTFRRFKYLVDFAGMVQMDKFAFADMEFQCNGRCSAIMLPEEGLNFAVRDCFINNPKDRGITSIGGACQGLALDRNQFLSNEQALDVPDRTSIACNINSNDAKIRDNRAMRFKHFLVLGGGNYLISNNHWFQGDSVDGGVLSAGLVFTNANVTTTINSNYIDNNFIEWTNEHDATPDLSGFSFSALSITDNVFFSTNAATWFSFIVIKPYGAGHYIQGLQVTNNLFRAVNSVLDRVEKVDDTFAPLDHTRHRNVTFSGNAYNAVSQMAVSPVMLEFNQSSSSTVWTLDFSDWLPFGARARNVQSIVKENNISGSNGTMPYVRVEKGTTGGEVELVWPDACTGRVQVTARMDNPN</sequence>
<accession>A0AAP2CLK8</accession>
<comment type="caution">
    <text evidence="1">The sequence shown here is derived from an EMBL/GenBank/DDBJ whole genome shotgun (WGS) entry which is preliminary data.</text>
</comment>
<protein>
    <submittedName>
        <fullName evidence="1">Right-handed parallel beta-helix repeat-containing protein</fullName>
    </submittedName>
</protein>
<dbReference type="InterPro" id="IPR012334">
    <property type="entry name" value="Pectin_lyas_fold"/>
</dbReference>
<evidence type="ECO:0000313" key="1">
    <source>
        <dbReference type="EMBL" id="MBT0955921.1"/>
    </source>
</evidence>
<name>A0AAP2CLK8_9RHOB</name>
<dbReference type="EMBL" id="JADQAZ010000001">
    <property type="protein sequence ID" value="MBT0955921.1"/>
    <property type="molecule type" value="Genomic_DNA"/>
</dbReference>
<reference evidence="1 2" key="1">
    <citation type="journal article" date="2021" name="Arch. Microbiol.">
        <title>Harenicola maris gen. nov., sp. nov. isolated from the Sea of Japan shallow sediments.</title>
        <authorList>
            <person name="Romanenko L.A."/>
            <person name="Kurilenko V.V."/>
            <person name="Chernysheva N.Y."/>
            <person name="Tekutyeva L.A."/>
            <person name="Velansky P.V."/>
            <person name="Svetashev V.I."/>
            <person name="Isaeva M.P."/>
        </authorList>
    </citation>
    <scope>NUCLEOTIDE SEQUENCE [LARGE SCALE GENOMIC DNA]</scope>
    <source>
        <strain evidence="1 2">KMM 3653</strain>
    </source>
</reference>
<organism evidence="1 2">
    <name type="scientific">Harenicola maris</name>
    <dbReference type="NCBI Taxonomy" id="2841044"/>
    <lineage>
        <taxon>Bacteria</taxon>
        <taxon>Pseudomonadati</taxon>
        <taxon>Pseudomonadota</taxon>
        <taxon>Alphaproteobacteria</taxon>
        <taxon>Rhodobacterales</taxon>
        <taxon>Paracoccaceae</taxon>
        <taxon>Harenicola</taxon>
    </lineage>
</organism>
<gene>
    <name evidence="1" type="ORF">IV417_00860</name>
</gene>
<evidence type="ECO:0000313" key="2">
    <source>
        <dbReference type="Proteomes" id="UP001315686"/>
    </source>
</evidence>
<dbReference type="AlphaFoldDB" id="A0AAP2CLK8"/>
<dbReference type="Gene3D" id="2.160.20.10">
    <property type="entry name" value="Single-stranded right-handed beta-helix, Pectin lyase-like"/>
    <property type="match status" value="1"/>
</dbReference>
<dbReference type="InterPro" id="IPR011050">
    <property type="entry name" value="Pectin_lyase_fold/virulence"/>
</dbReference>